<sequence>MSVKEMDTIKASSCENNLKQVLKSNECEPTHFRNSFHSDRILEDLQSLRKNKVLCDIRFETDDGCITFGHKIVLMAASPYFSAMFSNFDERNKDLVNIRELDSTILQVLVDYIYTGEIMVTNENVQVLLPAANVLQLEYVINACAEFLQKQLDASNCIGIRAFADLHNCTELLASSETLIKKQFLEVVKSDEFLSLSSEDVVKIISCNDLAVPYEEKVFESVIKWVKQDSDQRKDLLTELMEHVRLPLISSRPDILFNIAKEPLVNNNPKCKDFVIEAYHFNLQKSVQYFTIPQTIRCKPRQFGDSHKVILMFNRSGTSLKCYTEWYNPETKLHEKAPGINNCRWEAGLCVVRDQFVFAVGGVNNIRSQSVSMLDVSSQSPSWVPMADMVVKRRRLGIGVLDDCIYAVGGGDITNPLNNVEVFDVSIQKWRLVASMSTKRCDLGVGVLNNRLYAVGGAAEKNSLKSVEYYDPTLDAWTPVAEMSEHRQGVGVGVLDGLMYAIGGYGGKYLKSVEVYRPSDGVWSSVADMEICRFRPRVVALDGLLYVMGGESDDSIYSDTVEIYNPKTNTWTMERFSRSESRNICKTGNNTVNLRKLDSTVLQLLVDYIYTGEIIVTKENVQGLLPVSNLLQLDFVNGACIEFLQKQLNKTNCLGIRAFARLHNCTELLSSSETFIKKQFLEVVNSDEFLSLSSDDVVKIISFNDLAVPYEEKVFDCVIEWVKHDLEHRIHFLPELMEHVRLPLLKSDILFNISEEPLLKNSPKCKDFVYDALQFNIQKSFQYITIPKTIRCKPRQFGGSQKVILTFNRSNKFPKCYTEWYDPATNLRENAPGINDCRQSAGVGVIGDQFVFIVGGVNGSSSKSVIVLDVSLKSHSWVPMVDMLVSRARPGVGVLNNCIYAVGGLDGTNNLKSAEIFDVSTQKWRMVSSMSTTRSCMGIGVLNNCLYAIGGSSNKHSLKSVEYYDPSLDTWTPVAEMSVCRTSVGVGVLDGVIYAIGGFNGNYLKSVEVYRPSDGVWSSIADMHFSRYQPGVAVLDGLLYVMGGTTSSDNTLADSVEMYNPNTNTWNVMSSGSGILIYGGVVVDRPQHLN</sequence>
<accession>A0A8R2NL16</accession>
<dbReference type="InterPro" id="IPR011333">
    <property type="entry name" value="SKP1/BTB/POZ_sf"/>
</dbReference>
<dbReference type="GO" id="GO:0003779">
    <property type="term" value="F:actin binding"/>
    <property type="evidence" value="ECO:0007669"/>
    <property type="project" value="UniProtKB-KW"/>
</dbReference>
<dbReference type="EnsemblMetazoa" id="XM_029486635.1">
    <property type="protein sequence ID" value="XP_029342495.1"/>
    <property type="gene ID" value="LOC100158704"/>
</dbReference>
<dbReference type="InterPro" id="IPR011705">
    <property type="entry name" value="BACK"/>
</dbReference>
<evidence type="ECO:0000256" key="2">
    <source>
        <dbReference type="ARBA" id="ARBA00022737"/>
    </source>
</evidence>
<feature type="domain" description="BTB" evidence="4">
    <location>
        <begin position="55"/>
        <end position="122"/>
    </location>
</feature>
<name>A0A8R2NL16_ACYPI</name>
<organism evidence="5 6">
    <name type="scientific">Acyrthosiphon pisum</name>
    <name type="common">Pea aphid</name>
    <dbReference type="NCBI Taxonomy" id="7029"/>
    <lineage>
        <taxon>Eukaryota</taxon>
        <taxon>Metazoa</taxon>
        <taxon>Ecdysozoa</taxon>
        <taxon>Arthropoda</taxon>
        <taxon>Hexapoda</taxon>
        <taxon>Insecta</taxon>
        <taxon>Pterygota</taxon>
        <taxon>Neoptera</taxon>
        <taxon>Paraneoptera</taxon>
        <taxon>Hemiptera</taxon>
        <taxon>Sternorrhyncha</taxon>
        <taxon>Aphidomorpha</taxon>
        <taxon>Aphidoidea</taxon>
        <taxon>Aphididae</taxon>
        <taxon>Macrosiphini</taxon>
        <taxon>Acyrthosiphon</taxon>
    </lineage>
</organism>
<protein>
    <recommendedName>
        <fullName evidence="4">BTB domain-containing protein</fullName>
    </recommendedName>
</protein>
<dbReference type="InterPro" id="IPR000210">
    <property type="entry name" value="BTB/POZ_dom"/>
</dbReference>
<dbReference type="SMART" id="SM00612">
    <property type="entry name" value="Kelch"/>
    <property type="match status" value="11"/>
</dbReference>
<dbReference type="SMART" id="SM00225">
    <property type="entry name" value="BTB"/>
    <property type="match status" value="2"/>
</dbReference>
<dbReference type="Gene3D" id="3.30.710.10">
    <property type="entry name" value="Potassium Channel Kv1.1, Chain A"/>
    <property type="match status" value="2"/>
</dbReference>
<dbReference type="Pfam" id="PF07707">
    <property type="entry name" value="BACK"/>
    <property type="match status" value="2"/>
</dbReference>
<keyword evidence="6" id="KW-1185">Reference proteome</keyword>
<keyword evidence="2" id="KW-0677">Repeat</keyword>
<dbReference type="InterPro" id="IPR015915">
    <property type="entry name" value="Kelch-typ_b-propeller"/>
</dbReference>
<dbReference type="PROSITE" id="PS50097">
    <property type="entry name" value="BTB"/>
    <property type="match status" value="1"/>
</dbReference>
<dbReference type="PANTHER" id="PTHR24412">
    <property type="entry name" value="KELCH PROTEIN"/>
    <property type="match status" value="1"/>
</dbReference>
<reference evidence="6" key="1">
    <citation type="submission" date="2010-06" db="EMBL/GenBank/DDBJ databases">
        <authorList>
            <person name="Jiang H."/>
            <person name="Abraham K."/>
            <person name="Ali S."/>
            <person name="Alsbrooks S.L."/>
            <person name="Anim B.N."/>
            <person name="Anosike U.S."/>
            <person name="Attaway T."/>
            <person name="Bandaranaike D.P."/>
            <person name="Battles P.K."/>
            <person name="Bell S.N."/>
            <person name="Bell A.V."/>
            <person name="Beltran B."/>
            <person name="Bickham C."/>
            <person name="Bustamante Y."/>
            <person name="Caleb T."/>
            <person name="Canada A."/>
            <person name="Cardenas V."/>
            <person name="Carter K."/>
            <person name="Chacko J."/>
            <person name="Chandrabose M.N."/>
            <person name="Chavez D."/>
            <person name="Chavez A."/>
            <person name="Chen L."/>
            <person name="Chu H.-S."/>
            <person name="Claassen K.J."/>
            <person name="Cockrell R."/>
            <person name="Collins M."/>
            <person name="Cooper J.A."/>
            <person name="Cree A."/>
            <person name="Curry S.M."/>
            <person name="Da Y."/>
            <person name="Dao M.D."/>
            <person name="Das B."/>
            <person name="Davila M.-L."/>
            <person name="Davy-Carroll L."/>
            <person name="Denson S."/>
            <person name="Dinh H."/>
            <person name="Ebong V.E."/>
            <person name="Edwards J.R."/>
            <person name="Egan A."/>
            <person name="El-Daye J."/>
            <person name="Escobedo L."/>
            <person name="Fernandez S."/>
            <person name="Fernando P.R."/>
            <person name="Flagg N."/>
            <person name="Forbes L.D."/>
            <person name="Fowler R.G."/>
            <person name="Fu Q."/>
            <person name="Gabisi R.A."/>
            <person name="Ganer J."/>
            <person name="Garbino Pronczuk A."/>
            <person name="Garcia R.M."/>
            <person name="Garner T."/>
            <person name="Garrett T.E."/>
            <person name="Gonzalez D.A."/>
            <person name="Hamid H."/>
            <person name="Hawkins E.S."/>
            <person name="Hirani K."/>
            <person name="Hogues M.E."/>
            <person name="Hollins B."/>
            <person name="Hsiao C.-H."/>
            <person name="Jabil R."/>
            <person name="James M.L."/>
            <person name="Jhangiani S.N."/>
            <person name="Johnson B."/>
            <person name="Johnson Q."/>
            <person name="Joshi V."/>
            <person name="Kalu J.B."/>
            <person name="Kam C."/>
            <person name="Kashfia A."/>
            <person name="Keebler J."/>
            <person name="Kisamo H."/>
            <person name="Kovar C.L."/>
            <person name="Lago L.A."/>
            <person name="Lai C.-Y."/>
            <person name="Laidlaw J."/>
            <person name="Lara F."/>
            <person name="Le T.-K."/>
            <person name="Lee S.L."/>
            <person name="Legall F.H."/>
            <person name="Lemon S.J."/>
            <person name="Lewis L.R."/>
            <person name="Li B."/>
            <person name="Liu Y."/>
            <person name="Liu Y.-S."/>
            <person name="Lopez J."/>
            <person name="Lozado R.J."/>
            <person name="Lu J."/>
            <person name="Madu R.C."/>
            <person name="Maheshwari M."/>
            <person name="Maheshwari R."/>
            <person name="Malloy K."/>
            <person name="Martinez E."/>
            <person name="Mathew T."/>
            <person name="Mercado I.C."/>
            <person name="Mercado C."/>
            <person name="Meyer B."/>
            <person name="Montgomery K."/>
            <person name="Morgan M.B."/>
            <person name="Munidasa M."/>
            <person name="Nazareth L.V."/>
            <person name="Nelson J."/>
            <person name="Ng B.M."/>
            <person name="Nguyen N.B."/>
            <person name="Nguyen P.Q."/>
            <person name="Nguyen T."/>
            <person name="Obregon M."/>
            <person name="Okwuonu G.O."/>
            <person name="Onwere C.G."/>
            <person name="Orozco G."/>
            <person name="Parra A."/>
            <person name="Patel S."/>
            <person name="Patil S."/>
            <person name="Perez A."/>
            <person name="Perez Y."/>
            <person name="Pham C."/>
            <person name="Primus E.L."/>
            <person name="Pu L.-L."/>
            <person name="Puazo M."/>
            <person name="Qin X."/>
            <person name="Quiroz J.B."/>
            <person name="Reese J."/>
            <person name="Richards S."/>
            <person name="Rives C.M."/>
            <person name="Robberts R."/>
            <person name="Ruiz S.J."/>
            <person name="Ruiz M.J."/>
            <person name="Santibanez J."/>
            <person name="Schneider B.W."/>
            <person name="Sisson I."/>
            <person name="Smith M."/>
            <person name="Sodergren E."/>
            <person name="Song X.-Z."/>
            <person name="Song B.B."/>
            <person name="Summersgill H."/>
            <person name="Thelus R."/>
            <person name="Thornton R.D."/>
            <person name="Trejos Z.Y."/>
            <person name="Usmani K."/>
            <person name="Vattathil S."/>
            <person name="Villasana D."/>
            <person name="Walker D.L."/>
            <person name="Wang S."/>
            <person name="Wang K."/>
            <person name="White C.S."/>
            <person name="Williams A.C."/>
            <person name="Williamson J."/>
            <person name="Wilson K."/>
            <person name="Woghiren I.O."/>
            <person name="Woodworth J.R."/>
            <person name="Worley K.C."/>
            <person name="Wright R.A."/>
            <person name="Wu W."/>
            <person name="Young L."/>
            <person name="Zhang L."/>
            <person name="Zhang J."/>
            <person name="Zhu Y."/>
            <person name="Muzny D.M."/>
            <person name="Weinstock G."/>
            <person name="Gibbs R.A."/>
        </authorList>
    </citation>
    <scope>NUCLEOTIDE SEQUENCE [LARGE SCALE GENOMIC DNA]</scope>
    <source>
        <strain evidence="6">LSR1</strain>
    </source>
</reference>
<dbReference type="PANTHER" id="PTHR24412:SF466">
    <property type="entry name" value="RING CANAL KELCH PROTEIN"/>
    <property type="match status" value="1"/>
</dbReference>
<dbReference type="Gene3D" id="2.120.10.80">
    <property type="entry name" value="Kelch-type beta propeller"/>
    <property type="match status" value="2"/>
</dbReference>
<proteinExistence type="predicted"/>
<dbReference type="FunFam" id="1.25.40.420:FF:000001">
    <property type="entry name" value="Kelch-like family member 12"/>
    <property type="match status" value="2"/>
</dbReference>
<dbReference type="GeneID" id="100158704"/>
<dbReference type="SUPFAM" id="SSF54695">
    <property type="entry name" value="POZ domain"/>
    <property type="match status" value="2"/>
</dbReference>
<evidence type="ECO:0000259" key="4">
    <source>
        <dbReference type="PROSITE" id="PS50097"/>
    </source>
</evidence>
<dbReference type="SMART" id="SM00875">
    <property type="entry name" value="BACK"/>
    <property type="match status" value="2"/>
</dbReference>
<evidence type="ECO:0000313" key="6">
    <source>
        <dbReference type="Proteomes" id="UP000007819"/>
    </source>
</evidence>
<dbReference type="Proteomes" id="UP000007819">
    <property type="component" value="Chromosome A1"/>
</dbReference>
<dbReference type="RefSeq" id="XP_029342495.1">
    <property type="nucleotide sequence ID" value="XM_029486635.1"/>
</dbReference>
<dbReference type="SUPFAM" id="SSF117281">
    <property type="entry name" value="Kelch motif"/>
    <property type="match status" value="2"/>
</dbReference>
<dbReference type="Pfam" id="PF01344">
    <property type="entry name" value="Kelch_1"/>
    <property type="match status" value="8"/>
</dbReference>
<dbReference type="AlphaFoldDB" id="A0A8R2NL16"/>
<dbReference type="InterPro" id="IPR006652">
    <property type="entry name" value="Kelch_1"/>
</dbReference>
<dbReference type="OrthoDB" id="6586949at2759"/>
<dbReference type="Pfam" id="PF00651">
    <property type="entry name" value="BTB"/>
    <property type="match status" value="2"/>
</dbReference>
<reference evidence="5" key="2">
    <citation type="submission" date="2022-06" db="UniProtKB">
        <authorList>
            <consortium name="EnsemblMetazoa"/>
        </authorList>
    </citation>
    <scope>IDENTIFICATION</scope>
</reference>
<dbReference type="RefSeq" id="XP_029342496.1">
    <property type="nucleotide sequence ID" value="XM_029486636.1"/>
</dbReference>
<evidence type="ECO:0000256" key="1">
    <source>
        <dbReference type="ARBA" id="ARBA00022441"/>
    </source>
</evidence>
<keyword evidence="3" id="KW-0009">Actin-binding</keyword>
<evidence type="ECO:0000256" key="3">
    <source>
        <dbReference type="ARBA" id="ARBA00023203"/>
    </source>
</evidence>
<evidence type="ECO:0000313" key="5">
    <source>
        <dbReference type="EnsemblMetazoa" id="XP_029342496.1"/>
    </source>
</evidence>
<dbReference type="Gene3D" id="1.25.40.420">
    <property type="match status" value="2"/>
</dbReference>
<dbReference type="EnsemblMetazoa" id="XM_029486636.1">
    <property type="protein sequence ID" value="XP_029342496.1"/>
    <property type="gene ID" value="LOC100158704"/>
</dbReference>
<keyword evidence="1" id="KW-0880">Kelch repeat</keyword>